<sequence>MFSCQDSQVFAFFCLIAGPEVFPAFGQQASMPFSSSVPCKIDHQDSKFYPFFASSSTRLRPSPRLLLARRPVFASSVAPSSPRPSPRLRHVRRPVFATPVAPPVAPPVASWSPRHRLFFVILQYQQ</sequence>
<accession>A0ABQ9ZRB4</accession>
<gene>
    <name evidence="1" type="ORF">OUZ56_030442</name>
</gene>
<comment type="caution">
    <text evidence="1">The sequence shown here is derived from an EMBL/GenBank/DDBJ whole genome shotgun (WGS) entry which is preliminary data.</text>
</comment>
<reference evidence="1 2" key="1">
    <citation type="journal article" date="2023" name="Nucleic Acids Res.">
        <title>The hologenome of Daphnia magna reveals possible DNA methylation and microbiome-mediated evolution of the host genome.</title>
        <authorList>
            <person name="Chaturvedi A."/>
            <person name="Li X."/>
            <person name="Dhandapani V."/>
            <person name="Marshall H."/>
            <person name="Kissane S."/>
            <person name="Cuenca-Cambronero M."/>
            <person name="Asole G."/>
            <person name="Calvet F."/>
            <person name="Ruiz-Romero M."/>
            <person name="Marangio P."/>
            <person name="Guigo R."/>
            <person name="Rago D."/>
            <person name="Mirbahai L."/>
            <person name="Eastwood N."/>
            <person name="Colbourne J.K."/>
            <person name="Zhou J."/>
            <person name="Mallon E."/>
            <person name="Orsini L."/>
        </authorList>
    </citation>
    <scope>NUCLEOTIDE SEQUENCE [LARGE SCALE GENOMIC DNA]</scope>
    <source>
        <strain evidence="1">LRV0_1</strain>
    </source>
</reference>
<name>A0ABQ9ZRB4_9CRUS</name>
<keyword evidence="2" id="KW-1185">Reference proteome</keyword>
<evidence type="ECO:0000313" key="2">
    <source>
        <dbReference type="Proteomes" id="UP001234178"/>
    </source>
</evidence>
<dbReference type="Proteomes" id="UP001234178">
    <property type="component" value="Unassembled WGS sequence"/>
</dbReference>
<protein>
    <submittedName>
        <fullName evidence="1">Uncharacterized protein</fullName>
    </submittedName>
</protein>
<evidence type="ECO:0000313" key="1">
    <source>
        <dbReference type="EMBL" id="KAK4015464.1"/>
    </source>
</evidence>
<dbReference type="EMBL" id="JAOYFB010000005">
    <property type="protein sequence ID" value="KAK4015464.1"/>
    <property type="molecule type" value="Genomic_DNA"/>
</dbReference>
<organism evidence="1 2">
    <name type="scientific">Daphnia magna</name>
    <dbReference type="NCBI Taxonomy" id="35525"/>
    <lineage>
        <taxon>Eukaryota</taxon>
        <taxon>Metazoa</taxon>
        <taxon>Ecdysozoa</taxon>
        <taxon>Arthropoda</taxon>
        <taxon>Crustacea</taxon>
        <taxon>Branchiopoda</taxon>
        <taxon>Diplostraca</taxon>
        <taxon>Cladocera</taxon>
        <taxon>Anomopoda</taxon>
        <taxon>Daphniidae</taxon>
        <taxon>Daphnia</taxon>
    </lineage>
</organism>
<proteinExistence type="predicted"/>